<evidence type="ECO:0000313" key="3">
    <source>
        <dbReference type="Proteomes" id="UP000289340"/>
    </source>
</evidence>
<reference evidence="2 3" key="1">
    <citation type="submission" date="2018-09" db="EMBL/GenBank/DDBJ databases">
        <title>A high-quality reference genome of wild soybean provides a powerful tool to mine soybean genomes.</title>
        <authorList>
            <person name="Xie M."/>
            <person name="Chung C.Y.L."/>
            <person name="Li M.-W."/>
            <person name="Wong F.-L."/>
            <person name="Chan T.-F."/>
            <person name="Lam H.-M."/>
        </authorList>
    </citation>
    <scope>NUCLEOTIDE SEQUENCE [LARGE SCALE GENOMIC DNA]</scope>
    <source>
        <strain evidence="3">cv. W05</strain>
        <tissue evidence="2">Hypocotyl of etiolated seedlings</tissue>
    </source>
</reference>
<keyword evidence="3" id="KW-1185">Reference proteome</keyword>
<accession>A0A445FCU7</accession>
<feature type="domain" description="Scaffold protein Nfu/NifU N-terminal" evidence="1">
    <location>
        <begin position="3"/>
        <end position="61"/>
    </location>
</feature>
<gene>
    <name evidence="2" type="ORF">D0Y65_050641</name>
</gene>
<dbReference type="InterPro" id="IPR014824">
    <property type="entry name" value="Nfu/NifU_N"/>
</dbReference>
<dbReference type="InterPro" id="IPR036498">
    <property type="entry name" value="Nfu/NifU_N_sf"/>
</dbReference>
<dbReference type="EMBL" id="QZWG01000019">
    <property type="protein sequence ID" value="RZB46681.1"/>
    <property type="molecule type" value="Genomic_DNA"/>
</dbReference>
<dbReference type="Pfam" id="PF08712">
    <property type="entry name" value="Nfu_N"/>
    <property type="match status" value="1"/>
</dbReference>
<protein>
    <submittedName>
        <fullName evidence="2">NifU-like protein 4, mitochondrial</fullName>
    </submittedName>
</protein>
<comment type="caution">
    <text evidence="2">The sequence shown here is derived from an EMBL/GenBank/DDBJ whole genome shotgun (WGS) entry which is preliminary data.</text>
</comment>
<evidence type="ECO:0000259" key="1">
    <source>
        <dbReference type="SMART" id="SM00932"/>
    </source>
</evidence>
<dbReference type="Gene3D" id="3.30.1370.70">
    <property type="entry name" value="Scaffold protein Nfu/NifU, N-terminal domain"/>
    <property type="match status" value="1"/>
</dbReference>
<sequence>MFIQTQPTPNPSSLMFYPGKPVMEIGSSAVNSSLAKSLFAVNSLFLFFSFHLVFMDSSMLIVIVQALLAFSLDPISLLLPNPKRLSGNSSSQKYLSPLWISTPPVKLSF</sequence>
<dbReference type="SUPFAM" id="SSF110836">
    <property type="entry name" value="Hypothetical protein SAV1430"/>
    <property type="match status" value="1"/>
</dbReference>
<proteinExistence type="predicted"/>
<name>A0A445FCU7_GLYSO</name>
<evidence type="ECO:0000313" key="2">
    <source>
        <dbReference type="EMBL" id="RZB46681.1"/>
    </source>
</evidence>
<dbReference type="SMART" id="SM00932">
    <property type="entry name" value="Nfu_N"/>
    <property type="match status" value="1"/>
</dbReference>
<organism evidence="2 3">
    <name type="scientific">Glycine soja</name>
    <name type="common">Wild soybean</name>
    <dbReference type="NCBI Taxonomy" id="3848"/>
    <lineage>
        <taxon>Eukaryota</taxon>
        <taxon>Viridiplantae</taxon>
        <taxon>Streptophyta</taxon>
        <taxon>Embryophyta</taxon>
        <taxon>Tracheophyta</taxon>
        <taxon>Spermatophyta</taxon>
        <taxon>Magnoliopsida</taxon>
        <taxon>eudicotyledons</taxon>
        <taxon>Gunneridae</taxon>
        <taxon>Pentapetalae</taxon>
        <taxon>rosids</taxon>
        <taxon>fabids</taxon>
        <taxon>Fabales</taxon>
        <taxon>Fabaceae</taxon>
        <taxon>Papilionoideae</taxon>
        <taxon>50 kb inversion clade</taxon>
        <taxon>NPAAA clade</taxon>
        <taxon>indigoferoid/millettioid clade</taxon>
        <taxon>Phaseoleae</taxon>
        <taxon>Glycine</taxon>
        <taxon>Glycine subgen. Soja</taxon>
    </lineage>
</organism>
<dbReference type="Proteomes" id="UP000289340">
    <property type="component" value="Chromosome 19"/>
</dbReference>
<dbReference type="SMR" id="A0A445FCU7"/>
<dbReference type="AlphaFoldDB" id="A0A445FCU7"/>